<name>A0A0A1TIM3_9HYPO</name>
<evidence type="ECO:0000256" key="3">
    <source>
        <dbReference type="SAM" id="MobiDB-lite"/>
    </source>
</evidence>
<evidence type="ECO:0000256" key="1">
    <source>
        <dbReference type="ARBA" id="ARBA00022741"/>
    </source>
</evidence>
<dbReference type="GO" id="GO:0006897">
    <property type="term" value="P:endocytosis"/>
    <property type="evidence" value="ECO:0007669"/>
    <property type="project" value="TreeGrafter"/>
</dbReference>
<feature type="region of interest" description="Disordered" evidence="3">
    <location>
        <begin position="713"/>
        <end position="733"/>
    </location>
</feature>
<dbReference type="InterPro" id="IPR020850">
    <property type="entry name" value="GED_dom"/>
</dbReference>
<evidence type="ECO:0008006" key="8">
    <source>
        <dbReference type="Google" id="ProtNLM"/>
    </source>
</evidence>
<keyword evidence="7" id="KW-1185">Reference proteome</keyword>
<dbReference type="CDD" id="cd08771">
    <property type="entry name" value="DLP_1"/>
    <property type="match status" value="1"/>
</dbReference>
<dbReference type="GO" id="GO:0005525">
    <property type="term" value="F:GTP binding"/>
    <property type="evidence" value="ECO:0007669"/>
    <property type="project" value="InterPro"/>
</dbReference>
<reference evidence="6 7" key="1">
    <citation type="journal article" date="2015" name="Genome Announc.">
        <title>Draft Genome Sequence and Gene Annotation of the Entomopathogenic Fungus Verticillium hemipterigenum.</title>
        <authorList>
            <person name="Horn F."/>
            <person name="Habel A."/>
            <person name="Scharf D.H."/>
            <person name="Dworschak J."/>
            <person name="Brakhage A.A."/>
            <person name="Guthke R."/>
            <person name="Hertweck C."/>
            <person name="Linde J."/>
        </authorList>
    </citation>
    <scope>NUCLEOTIDE SEQUENCE [LARGE SCALE GENOMIC DNA]</scope>
</reference>
<dbReference type="InterPro" id="IPR000375">
    <property type="entry name" value="Dynamin_stalk"/>
</dbReference>
<proteinExistence type="predicted"/>
<evidence type="ECO:0000313" key="6">
    <source>
        <dbReference type="EMBL" id="CEJ90303.1"/>
    </source>
</evidence>
<feature type="region of interest" description="Disordered" evidence="3">
    <location>
        <begin position="767"/>
        <end position="808"/>
    </location>
</feature>
<dbReference type="GO" id="GO:0016020">
    <property type="term" value="C:membrane"/>
    <property type="evidence" value="ECO:0007669"/>
    <property type="project" value="TreeGrafter"/>
</dbReference>
<feature type="domain" description="Dynamin-type G" evidence="5">
    <location>
        <begin position="37"/>
        <end position="321"/>
    </location>
</feature>
<dbReference type="STRING" id="1531966.A0A0A1TIM3"/>
<feature type="compositionally biased region" description="Basic residues" evidence="3">
    <location>
        <begin position="789"/>
        <end position="799"/>
    </location>
</feature>
<dbReference type="PROSITE" id="PS51388">
    <property type="entry name" value="GED"/>
    <property type="match status" value="1"/>
</dbReference>
<dbReference type="Gene3D" id="1.20.120.1240">
    <property type="entry name" value="Dynamin, middle domain"/>
    <property type="match status" value="1"/>
</dbReference>
<feature type="domain" description="GED" evidence="4">
    <location>
        <begin position="609"/>
        <end position="700"/>
    </location>
</feature>
<dbReference type="PANTHER" id="PTHR11566">
    <property type="entry name" value="DYNAMIN"/>
    <property type="match status" value="1"/>
</dbReference>
<dbReference type="InterPro" id="IPR027417">
    <property type="entry name" value="P-loop_NTPase"/>
</dbReference>
<dbReference type="Pfam" id="PF01031">
    <property type="entry name" value="Dynamin_M"/>
    <property type="match status" value="1"/>
</dbReference>
<dbReference type="GO" id="GO:0000266">
    <property type="term" value="P:mitochondrial fission"/>
    <property type="evidence" value="ECO:0007669"/>
    <property type="project" value="TreeGrafter"/>
</dbReference>
<dbReference type="Pfam" id="PF00350">
    <property type="entry name" value="Dynamin_N"/>
    <property type="match status" value="1"/>
</dbReference>
<dbReference type="PANTHER" id="PTHR11566:SF21">
    <property type="entry name" value="DYNAMIN RELATED PROTEIN 1, ISOFORM A"/>
    <property type="match status" value="1"/>
</dbReference>
<keyword evidence="1" id="KW-0547">Nucleotide-binding</keyword>
<dbReference type="InterPro" id="IPR030381">
    <property type="entry name" value="G_DYNAMIN_dom"/>
</dbReference>
<evidence type="ECO:0000259" key="4">
    <source>
        <dbReference type="PROSITE" id="PS51388"/>
    </source>
</evidence>
<sequence length="808" mass="90700">MTVKLLSTTGLNSLCSTEQLKLLDVIDSLRSEGVSSYLSLPQIIVCGDQSSGKSSVLEAISGVPFPVKSSVCTRFPTELILRKAVAEAITVSIVPHHSRNEDDKQSLSGFRQELDSFAELPQLVENAKLAMGILTTAKSFSEDILRIEISGPERPHLTIVDLPGLIHSENKNQSASDIELINNVVKRYMTEPRSVILAVVSAKNDYANQVVLGLARRADPQGKRTLGVITKPDTLIPGSGNESQFVSLAKNCDVEFRLGWHVLRNRDTDIEAWTLTERDEQEMEFFSTGSWTSIPAAQLGIKTLRDRLSNLLVRQIATELPNLMDEIETMSKDCQSQLLKLGHPRDTIHQQRIYLIQISQASQSLVHSAVEGNYGDPYFGESMSTIGYQKRIRALVQNLNQDFAHDLNRRGQRYNIVLNSDTKALKTDNAMPRSRYIEKIMAMIDRDRGRELPGLFNPMIVSDLFREQSLPWKTIVEDHIKSVWNAVRLSMTHLIAHVADLITVNIVLQEIVYPSLDKIFLELSDKLSGLLASHHKGHPITYNHYFTETLKKIRHERRTRQSTTAIRKLFGEELEDNQDFFDHRSSVSLTQLLDSLMEEEGRDMNELAASEALDCVTAYYKVAMKRFIDDVAVEVIETCLVSKLTGILSPLSVSLMADSEISRVASETTETRAIREQLRTKLRILGKGGDTCKAFASLRANEPSDIDAYVEASDKGKLEELPMDSDGPEGTDDDEVIVEVSACNSHPISEPVDEVKIDEIVDDLWKLRDDPPEPEQETEDYWAPFASKKDKKKKKKKSKSTPAWPDDL</sequence>
<accession>A0A0A1TIM3</accession>
<dbReference type="InterPro" id="IPR045063">
    <property type="entry name" value="Dynamin_N"/>
</dbReference>
<keyword evidence="2" id="KW-0342">GTP-binding</keyword>
<dbReference type="InterPro" id="IPR022812">
    <property type="entry name" value="Dynamin"/>
</dbReference>
<dbReference type="GO" id="GO:0048312">
    <property type="term" value="P:intracellular distribution of mitochondria"/>
    <property type="evidence" value="ECO:0007669"/>
    <property type="project" value="TreeGrafter"/>
</dbReference>
<dbReference type="HOGENOM" id="CLU_008964_7_3_1"/>
<dbReference type="GO" id="GO:0005874">
    <property type="term" value="C:microtubule"/>
    <property type="evidence" value="ECO:0007669"/>
    <property type="project" value="TreeGrafter"/>
</dbReference>
<dbReference type="EMBL" id="CDHN01000003">
    <property type="protein sequence ID" value="CEJ90303.1"/>
    <property type="molecule type" value="Genomic_DNA"/>
</dbReference>
<evidence type="ECO:0000259" key="5">
    <source>
        <dbReference type="PROSITE" id="PS51718"/>
    </source>
</evidence>
<dbReference type="PRINTS" id="PR00195">
    <property type="entry name" value="DYNAMIN"/>
</dbReference>
<evidence type="ECO:0000313" key="7">
    <source>
        <dbReference type="Proteomes" id="UP000039046"/>
    </source>
</evidence>
<dbReference type="GO" id="GO:0005739">
    <property type="term" value="C:mitochondrion"/>
    <property type="evidence" value="ECO:0007669"/>
    <property type="project" value="TreeGrafter"/>
</dbReference>
<dbReference type="GO" id="GO:0016559">
    <property type="term" value="P:peroxisome fission"/>
    <property type="evidence" value="ECO:0007669"/>
    <property type="project" value="TreeGrafter"/>
</dbReference>
<organism evidence="6 7">
    <name type="scientific">[Torrubiella] hemipterigena</name>
    <dbReference type="NCBI Taxonomy" id="1531966"/>
    <lineage>
        <taxon>Eukaryota</taxon>
        <taxon>Fungi</taxon>
        <taxon>Dikarya</taxon>
        <taxon>Ascomycota</taxon>
        <taxon>Pezizomycotina</taxon>
        <taxon>Sordariomycetes</taxon>
        <taxon>Hypocreomycetidae</taxon>
        <taxon>Hypocreales</taxon>
        <taxon>Clavicipitaceae</taxon>
        <taxon>Clavicipitaceae incertae sedis</taxon>
        <taxon>'Torrubiella' clade</taxon>
    </lineage>
</organism>
<dbReference type="SUPFAM" id="SSF52540">
    <property type="entry name" value="P-loop containing nucleoside triphosphate hydrolases"/>
    <property type="match status" value="1"/>
</dbReference>
<gene>
    <name evidence="6" type="ORF">VHEMI06095</name>
</gene>
<dbReference type="PROSITE" id="PS51718">
    <property type="entry name" value="G_DYNAMIN_2"/>
    <property type="match status" value="1"/>
</dbReference>
<dbReference type="OrthoDB" id="415706at2759"/>
<dbReference type="Gene3D" id="3.40.50.300">
    <property type="entry name" value="P-loop containing nucleotide triphosphate hydrolases"/>
    <property type="match status" value="1"/>
</dbReference>
<protein>
    <recommendedName>
        <fullName evidence="8">Dynamin family protein</fullName>
    </recommendedName>
</protein>
<dbReference type="GO" id="GO:0003924">
    <property type="term" value="F:GTPase activity"/>
    <property type="evidence" value="ECO:0007669"/>
    <property type="project" value="InterPro"/>
</dbReference>
<dbReference type="SMART" id="SM00053">
    <property type="entry name" value="DYNc"/>
    <property type="match status" value="1"/>
</dbReference>
<feature type="compositionally biased region" description="Acidic residues" evidence="3">
    <location>
        <begin position="721"/>
        <end position="733"/>
    </location>
</feature>
<dbReference type="InterPro" id="IPR001401">
    <property type="entry name" value="Dynamin_GTPase"/>
</dbReference>
<dbReference type="GO" id="GO:0008017">
    <property type="term" value="F:microtubule binding"/>
    <property type="evidence" value="ECO:0007669"/>
    <property type="project" value="TreeGrafter"/>
</dbReference>
<dbReference type="AlphaFoldDB" id="A0A0A1TIM3"/>
<dbReference type="Proteomes" id="UP000039046">
    <property type="component" value="Unassembled WGS sequence"/>
</dbReference>
<dbReference type="FunFam" id="3.40.50.300:FF:001425">
    <property type="entry name" value="Dynamin GTPase, putative"/>
    <property type="match status" value="1"/>
</dbReference>
<evidence type="ECO:0000256" key="2">
    <source>
        <dbReference type="ARBA" id="ARBA00023134"/>
    </source>
</evidence>